<evidence type="ECO:0000259" key="3">
    <source>
        <dbReference type="Pfam" id="PF01609"/>
    </source>
</evidence>
<dbReference type="EMBL" id="CP001804">
    <property type="protein sequence ID" value="ACY13483.1"/>
    <property type="molecule type" value="Genomic_DNA"/>
</dbReference>
<keyword evidence="2" id="KW-0812">Transmembrane</keyword>
<reference evidence="4 5" key="1">
    <citation type="journal article" date="2010" name="Stand. Genomic Sci.">
        <title>Complete genome sequence of Haliangium ochraceum type strain (SMP-2).</title>
        <authorList>
            <consortium name="US DOE Joint Genome Institute (JGI-PGF)"/>
            <person name="Ivanova N."/>
            <person name="Daum C."/>
            <person name="Lang E."/>
            <person name="Abt B."/>
            <person name="Kopitz M."/>
            <person name="Saunders E."/>
            <person name="Lapidus A."/>
            <person name="Lucas S."/>
            <person name="Glavina Del Rio T."/>
            <person name="Nolan M."/>
            <person name="Tice H."/>
            <person name="Copeland A."/>
            <person name="Cheng J.F."/>
            <person name="Chen F."/>
            <person name="Bruce D."/>
            <person name="Goodwin L."/>
            <person name="Pitluck S."/>
            <person name="Mavromatis K."/>
            <person name="Pati A."/>
            <person name="Mikhailova N."/>
            <person name="Chen A."/>
            <person name="Palaniappan K."/>
            <person name="Land M."/>
            <person name="Hauser L."/>
            <person name="Chang Y.J."/>
            <person name="Jeffries C.D."/>
            <person name="Detter J.C."/>
            <person name="Brettin T."/>
            <person name="Rohde M."/>
            <person name="Goker M."/>
            <person name="Bristow J."/>
            <person name="Markowitz V."/>
            <person name="Eisen J.A."/>
            <person name="Hugenholtz P."/>
            <person name="Kyrpides N.C."/>
            <person name="Klenk H.P."/>
        </authorList>
    </citation>
    <scope>NUCLEOTIDE SEQUENCE [LARGE SCALE GENOMIC DNA]</scope>
    <source>
        <strain evidence="5">DSM 14365 / CIP 107738 / JCM 11303 / AJ 13395 / SMP-2</strain>
    </source>
</reference>
<sequence>MTRRHKPNRASRSRMQKATSRTNKSKRRRRGKPMGGRNKHGIPPELVQQFVMGVFEGNMHSKRVESLSNAVVGVTHASALSVQAIGHGLAVALDKNSKHAIKQVDRLLSNARLDPWQVFSVWVPYVLSERTEAIIALDWTEFAKDGQSTCAAHLMTMHGRSTALAWKTVEKSQLRGQQTAVEDEVIDHLHRIIPPDIEVTLLADRGFAAAERFIHLTTLGWNYVIRFRENIHISHQGQTQPARDWVPKSGRAKKLLDVGITCRAEPLEAVVCVHKAQMKQAWCLATNLVDASASHVVKLYARRFTIEETFRDQKDLRFGLGLSATHIRDCGRRDRLLLLSAIAHALLTLLGAAAESIGFDRMMKANTVRRRTHSLFRQGCYWFWRMPNLAEHKLIPLLQAFEQQFAQHALFRALFGVL</sequence>
<gene>
    <name evidence="4" type="ordered locus">Hoch_0869</name>
</gene>
<name>D0LPB8_HALO1</name>
<evidence type="ECO:0000256" key="2">
    <source>
        <dbReference type="SAM" id="Phobius"/>
    </source>
</evidence>
<feature type="region of interest" description="Disordered" evidence="1">
    <location>
        <begin position="1"/>
        <end position="42"/>
    </location>
</feature>
<dbReference type="InterPro" id="IPR002559">
    <property type="entry name" value="Transposase_11"/>
</dbReference>
<feature type="domain" description="Transposase IS4-like" evidence="3">
    <location>
        <begin position="179"/>
        <end position="329"/>
    </location>
</feature>
<dbReference type="HOGENOM" id="CLU_757873_0_0_7"/>
<dbReference type="STRING" id="502025.Hoch_0869"/>
<dbReference type="eggNOG" id="COG3385">
    <property type="taxonomic scope" value="Bacteria"/>
</dbReference>
<dbReference type="GO" id="GO:0006313">
    <property type="term" value="P:DNA transposition"/>
    <property type="evidence" value="ECO:0007669"/>
    <property type="project" value="InterPro"/>
</dbReference>
<proteinExistence type="predicted"/>
<dbReference type="AlphaFoldDB" id="D0LPB8"/>
<feature type="compositionally biased region" description="Basic residues" evidence="1">
    <location>
        <begin position="23"/>
        <end position="40"/>
    </location>
</feature>
<dbReference type="GO" id="GO:0003677">
    <property type="term" value="F:DNA binding"/>
    <property type="evidence" value="ECO:0007669"/>
    <property type="project" value="InterPro"/>
</dbReference>
<dbReference type="InterPro" id="IPR047658">
    <property type="entry name" value="IS4-like_transpos"/>
</dbReference>
<dbReference type="GO" id="GO:0004803">
    <property type="term" value="F:transposase activity"/>
    <property type="evidence" value="ECO:0007669"/>
    <property type="project" value="InterPro"/>
</dbReference>
<keyword evidence="5" id="KW-1185">Reference proteome</keyword>
<dbReference type="NCBIfam" id="NF033591">
    <property type="entry name" value="transpos_IS4_2"/>
    <property type="match status" value="1"/>
</dbReference>
<dbReference type="KEGG" id="hoh:Hoch_0869"/>
<organism evidence="4 5">
    <name type="scientific">Haliangium ochraceum (strain DSM 14365 / JCM 11303 / SMP-2)</name>
    <dbReference type="NCBI Taxonomy" id="502025"/>
    <lineage>
        <taxon>Bacteria</taxon>
        <taxon>Pseudomonadati</taxon>
        <taxon>Myxococcota</taxon>
        <taxon>Polyangia</taxon>
        <taxon>Haliangiales</taxon>
        <taxon>Kofleriaceae</taxon>
        <taxon>Haliangium</taxon>
    </lineage>
</organism>
<dbReference type="Pfam" id="PF01609">
    <property type="entry name" value="DDE_Tnp_1"/>
    <property type="match status" value="1"/>
</dbReference>
<dbReference type="SUPFAM" id="SSF53098">
    <property type="entry name" value="Ribonuclease H-like"/>
    <property type="match status" value="1"/>
</dbReference>
<dbReference type="InterPro" id="IPR012337">
    <property type="entry name" value="RNaseH-like_sf"/>
</dbReference>
<protein>
    <submittedName>
        <fullName evidence="4">Transposase IS4 family protein</fullName>
    </submittedName>
</protein>
<dbReference type="Proteomes" id="UP000001880">
    <property type="component" value="Chromosome"/>
</dbReference>
<evidence type="ECO:0000313" key="4">
    <source>
        <dbReference type="EMBL" id="ACY13483.1"/>
    </source>
</evidence>
<keyword evidence="2" id="KW-0472">Membrane</keyword>
<evidence type="ECO:0000256" key="1">
    <source>
        <dbReference type="SAM" id="MobiDB-lite"/>
    </source>
</evidence>
<evidence type="ECO:0000313" key="5">
    <source>
        <dbReference type="Proteomes" id="UP000001880"/>
    </source>
</evidence>
<keyword evidence="2" id="KW-1133">Transmembrane helix</keyword>
<dbReference type="PANTHER" id="PTHR35404:SF8">
    <property type="entry name" value="TRANSPOSASE OF TN10"/>
    <property type="match status" value="1"/>
</dbReference>
<accession>D0LPB8</accession>
<dbReference type="PANTHER" id="PTHR35404">
    <property type="entry name" value="TRANSPOSASE OF TN10"/>
    <property type="match status" value="1"/>
</dbReference>
<dbReference type="RefSeq" id="WP_012826104.1">
    <property type="nucleotide sequence ID" value="NC_013440.1"/>
</dbReference>
<feature type="compositionally biased region" description="Basic residues" evidence="1">
    <location>
        <begin position="1"/>
        <end position="15"/>
    </location>
</feature>
<feature type="transmembrane region" description="Helical" evidence="2">
    <location>
        <begin position="336"/>
        <end position="354"/>
    </location>
</feature>